<dbReference type="CDD" id="cd02440">
    <property type="entry name" value="AdoMet_MTases"/>
    <property type="match status" value="1"/>
</dbReference>
<evidence type="ECO:0000259" key="1">
    <source>
        <dbReference type="Pfam" id="PF13649"/>
    </source>
</evidence>
<reference evidence="2 3" key="1">
    <citation type="journal article" date="2018" name="New Phytol.">
        <title>Phylogenomics of Endogonaceae and evolution of mycorrhizas within Mucoromycota.</title>
        <authorList>
            <person name="Chang Y."/>
            <person name="Desiro A."/>
            <person name="Na H."/>
            <person name="Sandor L."/>
            <person name="Lipzen A."/>
            <person name="Clum A."/>
            <person name="Barry K."/>
            <person name="Grigoriev I.V."/>
            <person name="Martin F.M."/>
            <person name="Stajich J.E."/>
            <person name="Smith M.E."/>
            <person name="Bonito G."/>
            <person name="Spatafora J.W."/>
        </authorList>
    </citation>
    <scope>NUCLEOTIDE SEQUENCE [LARGE SCALE GENOMIC DNA]</scope>
    <source>
        <strain evidence="2 3">AD002</strain>
    </source>
</reference>
<dbReference type="Gene3D" id="3.40.50.150">
    <property type="entry name" value="Vaccinia Virus protein VP39"/>
    <property type="match status" value="1"/>
</dbReference>
<dbReference type="Pfam" id="PF13649">
    <property type="entry name" value="Methyltransf_25"/>
    <property type="match status" value="1"/>
</dbReference>
<feature type="domain" description="Methyltransferase" evidence="1">
    <location>
        <begin position="24"/>
        <end position="103"/>
    </location>
</feature>
<dbReference type="AlphaFoldDB" id="A0A433QR72"/>
<name>A0A433QR72_9FUNG</name>
<dbReference type="InterPro" id="IPR041698">
    <property type="entry name" value="Methyltransf_25"/>
</dbReference>
<organism evidence="2 3">
    <name type="scientific">Jimgerdemannia flammicorona</name>
    <dbReference type="NCBI Taxonomy" id="994334"/>
    <lineage>
        <taxon>Eukaryota</taxon>
        <taxon>Fungi</taxon>
        <taxon>Fungi incertae sedis</taxon>
        <taxon>Mucoromycota</taxon>
        <taxon>Mucoromycotina</taxon>
        <taxon>Endogonomycetes</taxon>
        <taxon>Endogonales</taxon>
        <taxon>Endogonaceae</taxon>
        <taxon>Jimgerdemannia</taxon>
    </lineage>
</organism>
<dbReference type="Proteomes" id="UP000274822">
    <property type="component" value="Unassembled WGS sequence"/>
</dbReference>
<gene>
    <name evidence="2" type="ORF">BC938DRAFT_475794</name>
</gene>
<dbReference type="EMBL" id="RBNJ01002175">
    <property type="protein sequence ID" value="RUS32292.1"/>
    <property type="molecule type" value="Genomic_DNA"/>
</dbReference>
<evidence type="ECO:0000313" key="3">
    <source>
        <dbReference type="Proteomes" id="UP000274822"/>
    </source>
</evidence>
<comment type="caution">
    <text evidence="2">The sequence shown here is derived from an EMBL/GenBank/DDBJ whole genome shotgun (WGS) entry which is preliminary data.</text>
</comment>
<proteinExistence type="predicted"/>
<accession>A0A433QR72</accession>
<keyword evidence="3" id="KW-1185">Reference proteome</keyword>
<dbReference type="SUPFAM" id="SSF53335">
    <property type="entry name" value="S-adenosyl-L-methionine-dependent methyltransferases"/>
    <property type="match status" value="1"/>
</dbReference>
<evidence type="ECO:0000313" key="2">
    <source>
        <dbReference type="EMBL" id="RUS32292.1"/>
    </source>
</evidence>
<dbReference type="InterPro" id="IPR029063">
    <property type="entry name" value="SAM-dependent_MTases_sf"/>
</dbReference>
<protein>
    <recommendedName>
        <fullName evidence="1">Methyltransferase domain-containing protein</fullName>
    </recommendedName>
</protein>
<sequence>MATSTPRLKRISRPALKFSMLVVDQMAEDYPNSTFVGIDIADMYPKTGDLPPNVRFLKANILEGLPFEDGKFDYVFQRFLIFDLSPGDWKVAIKELARLVKPGYVGS</sequence>